<dbReference type="AlphaFoldDB" id="A0A919SN89"/>
<feature type="transmembrane region" description="Helical" evidence="1">
    <location>
        <begin position="139"/>
        <end position="158"/>
    </location>
</feature>
<feature type="transmembrane region" description="Helical" evidence="1">
    <location>
        <begin position="21"/>
        <end position="46"/>
    </location>
</feature>
<organism evidence="2 3">
    <name type="scientific">Winogradskya consettensis</name>
    <dbReference type="NCBI Taxonomy" id="113560"/>
    <lineage>
        <taxon>Bacteria</taxon>
        <taxon>Bacillati</taxon>
        <taxon>Actinomycetota</taxon>
        <taxon>Actinomycetes</taxon>
        <taxon>Micromonosporales</taxon>
        <taxon>Micromonosporaceae</taxon>
        <taxon>Winogradskya</taxon>
    </lineage>
</organism>
<comment type="caution">
    <text evidence="2">The sequence shown here is derived from an EMBL/GenBank/DDBJ whole genome shotgun (WGS) entry which is preliminary data.</text>
</comment>
<evidence type="ECO:0000313" key="3">
    <source>
        <dbReference type="Proteomes" id="UP000680865"/>
    </source>
</evidence>
<name>A0A919SN89_9ACTN</name>
<feature type="transmembrane region" description="Helical" evidence="1">
    <location>
        <begin position="52"/>
        <end position="72"/>
    </location>
</feature>
<proteinExistence type="predicted"/>
<feature type="transmembrane region" description="Helical" evidence="1">
    <location>
        <begin position="84"/>
        <end position="106"/>
    </location>
</feature>
<keyword evidence="1" id="KW-0812">Transmembrane</keyword>
<evidence type="ECO:0000313" key="2">
    <source>
        <dbReference type="EMBL" id="GIM74537.1"/>
    </source>
</evidence>
<keyword evidence="1" id="KW-1133">Transmembrane helix</keyword>
<dbReference type="Proteomes" id="UP000680865">
    <property type="component" value="Unassembled WGS sequence"/>
</dbReference>
<evidence type="ECO:0000256" key="1">
    <source>
        <dbReference type="SAM" id="Phobius"/>
    </source>
</evidence>
<gene>
    <name evidence="2" type="ORF">Aco04nite_40790</name>
</gene>
<sequence length="320" mass="34804">MSPSNDTVSDAGRREPESAGTLWYLVLLILIAGDAINLKTVCAILMPNQTDAEAWILTAAMTLSSIALMHAAGSSARLARRNPASLAAAAMLGVVWAGLGAAAFWIRLTQQLPSADLSDALDLQGSTGPSSAPAQLGPALVFVALYAASGTLAAWFAYRKSPGVMAAGRAQWRTRRMRTQSIRDVRLEHRLLTRTAVYANRRRRRARLRELPATLLSWWSRRVQRKRMRATHGDLKVARQRHGHAEAAVAALEQELQHVVSERRDRRDLIAHQATEMKREARVVQALLLGDPAATSALTSTTLPAAVTYADHTDTGGTPR</sequence>
<dbReference type="EMBL" id="BOQP01000021">
    <property type="protein sequence ID" value="GIM74537.1"/>
    <property type="molecule type" value="Genomic_DNA"/>
</dbReference>
<keyword evidence="3" id="KW-1185">Reference proteome</keyword>
<protein>
    <submittedName>
        <fullName evidence="2">Uncharacterized protein</fullName>
    </submittedName>
</protein>
<accession>A0A919SN89</accession>
<reference evidence="2" key="1">
    <citation type="submission" date="2021-03" db="EMBL/GenBank/DDBJ databases">
        <title>Whole genome shotgun sequence of Actinoplanes consettensis NBRC 14913.</title>
        <authorList>
            <person name="Komaki H."/>
            <person name="Tamura T."/>
        </authorList>
    </citation>
    <scope>NUCLEOTIDE SEQUENCE</scope>
    <source>
        <strain evidence="2">NBRC 14913</strain>
    </source>
</reference>
<keyword evidence="1" id="KW-0472">Membrane</keyword>